<evidence type="ECO:0000256" key="2">
    <source>
        <dbReference type="SAM" id="Phobius"/>
    </source>
</evidence>
<sequence length="304" mass="31680">MSETPRPQEPAGDARPTLPQLRPSRAFAHDSGAARPGNPHRSDGRPPQTPRGARTSGQRGRLGTTPPVPRRPAFFLRPLVWAGVLCAALFAVLTWQVASDGPLRALDERFGRAVVHSPVPTALAEFFADLGNTVVALPVLALAALYAAWRGRRAAAPRWWLPPLAALVTMAVVPALVVPVKTWLARPGPPEMAGGAHAGFFPSGHGATAAVAYGAVALLLAAPWTARPGRSYGPALAAAVGLLDLAVGIGLVRRAYHWPLDVLASWCLAGVLLAACAAVCGRRADRPHTADDGQPAAPTSSDAM</sequence>
<name>A0A401VZZ9_STREY</name>
<feature type="domain" description="Phosphatidic acid phosphatase type 2/haloperoxidase" evidence="3">
    <location>
        <begin position="164"/>
        <end position="279"/>
    </location>
</feature>
<dbReference type="InterPro" id="IPR036938">
    <property type="entry name" value="PAP2/HPO_sf"/>
</dbReference>
<feature type="transmembrane region" description="Helical" evidence="2">
    <location>
        <begin position="79"/>
        <end position="98"/>
    </location>
</feature>
<feature type="transmembrane region" description="Helical" evidence="2">
    <location>
        <begin position="262"/>
        <end position="280"/>
    </location>
</feature>
<dbReference type="InterPro" id="IPR000326">
    <property type="entry name" value="PAP2/HPO"/>
</dbReference>
<gene>
    <name evidence="4" type="ORF">GKJPGBOP_02327</name>
</gene>
<feature type="transmembrane region" description="Helical" evidence="2">
    <location>
        <begin position="200"/>
        <end position="222"/>
    </location>
</feature>
<reference evidence="4 5" key="1">
    <citation type="submission" date="2018-11" db="EMBL/GenBank/DDBJ databases">
        <title>Whole genome sequence of Streptomyces paromomycinus NBRC 15454(T).</title>
        <authorList>
            <person name="Komaki H."/>
            <person name="Tamura T."/>
        </authorList>
    </citation>
    <scope>NUCLEOTIDE SEQUENCE [LARGE SCALE GENOMIC DNA]</scope>
    <source>
        <strain evidence="4 5">NBRC 15454</strain>
    </source>
</reference>
<protein>
    <submittedName>
        <fullName evidence="4">Membrane protein</fullName>
    </submittedName>
</protein>
<dbReference type="SUPFAM" id="SSF48317">
    <property type="entry name" value="Acid phosphatase/Vanadium-dependent haloperoxidase"/>
    <property type="match status" value="1"/>
</dbReference>
<dbReference type="Pfam" id="PF01569">
    <property type="entry name" value="PAP2"/>
    <property type="match status" value="1"/>
</dbReference>
<evidence type="ECO:0000256" key="1">
    <source>
        <dbReference type="SAM" id="MobiDB-lite"/>
    </source>
</evidence>
<feature type="region of interest" description="Disordered" evidence="1">
    <location>
        <begin position="1"/>
        <end position="67"/>
    </location>
</feature>
<dbReference type="AlphaFoldDB" id="A0A401VZZ9"/>
<keyword evidence="2" id="KW-0472">Membrane</keyword>
<dbReference type="Gene3D" id="1.20.144.10">
    <property type="entry name" value="Phosphatidic acid phosphatase type 2/haloperoxidase"/>
    <property type="match status" value="1"/>
</dbReference>
<proteinExistence type="predicted"/>
<dbReference type="Proteomes" id="UP000286746">
    <property type="component" value="Unassembled WGS sequence"/>
</dbReference>
<evidence type="ECO:0000259" key="3">
    <source>
        <dbReference type="Pfam" id="PF01569"/>
    </source>
</evidence>
<keyword evidence="5" id="KW-1185">Reference proteome</keyword>
<dbReference type="EMBL" id="BHZD01000001">
    <property type="protein sequence ID" value="GCD42658.1"/>
    <property type="molecule type" value="Genomic_DNA"/>
</dbReference>
<keyword evidence="2" id="KW-1133">Transmembrane helix</keyword>
<feature type="transmembrane region" description="Helical" evidence="2">
    <location>
        <begin position="234"/>
        <end position="256"/>
    </location>
</feature>
<feature type="transmembrane region" description="Helical" evidence="2">
    <location>
        <begin position="159"/>
        <end position="180"/>
    </location>
</feature>
<comment type="caution">
    <text evidence="4">The sequence shown here is derived from an EMBL/GenBank/DDBJ whole genome shotgun (WGS) entry which is preliminary data.</text>
</comment>
<feature type="transmembrane region" description="Helical" evidence="2">
    <location>
        <begin position="126"/>
        <end position="147"/>
    </location>
</feature>
<keyword evidence="2" id="KW-0812">Transmembrane</keyword>
<evidence type="ECO:0000313" key="5">
    <source>
        <dbReference type="Proteomes" id="UP000286746"/>
    </source>
</evidence>
<accession>A0A401VZZ9</accession>
<evidence type="ECO:0000313" key="4">
    <source>
        <dbReference type="EMBL" id="GCD42658.1"/>
    </source>
</evidence>
<organism evidence="4 5">
    <name type="scientific">Streptomyces paromomycinus</name>
    <name type="common">Streptomyces rimosus subsp. paromomycinus</name>
    <dbReference type="NCBI Taxonomy" id="92743"/>
    <lineage>
        <taxon>Bacteria</taxon>
        <taxon>Bacillati</taxon>
        <taxon>Actinomycetota</taxon>
        <taxon>Actinomycetes</taxon>
        <taxon>Kitasatosporales</taxon>
        <taxon>Streptomycetaceae</taxon>
        <taxon>Streptomyces</taxon>
    </lineage>
</organism>